<keyword evidence="2" id="KW-1185">Reference proteome</keyword>
<comment type="caution">
    <text evidence="1">The sequence shown here is derived from an EMBL/GenBank/DDBJ whole genome shotgun (WGS) entry which is preliminary data.</text>
</comment>
<accession>A0A1L7V585</accession>
<reference evidence="2" key="1">
    <citation type="journal article" date="2016" name="Genome Biol. Evol.">
        <title>Comparative 'omics' of the Fusarium fujikuroi species complex highlights differences in genetic potential and metabolite synthesis.</title>
        <authorList>
            <person name="Niehaus E.-M."/>
            <person name="Muensterkoetter M."/>
            <person name="Proctor R.H."/>
            <person name="Brown D.W."/>
            <person name="Sharon A."/>
            <person name="Idan Y."/>
            <person name="Oren-Young L."/>
            <person name="Sieber C.M."/>
            <person name="Novak O."/>
            <person name="Pencik A."/>
            <person name="Tarkowska D."/>
            <person name="Hromadova K."/>
            <person name="Freeman S."/>
            <person name="Maymon M."/>
            <person name="Elazar M."/>
            <person name="Youssef S.A."/>
            <person name="El-Shabrawy E.S.M."/>
            <person name="Shalaby A.B.A."/>
            <person name="Houterman P."/>
            <person name="Brock N.L."/>
            <person name="Burkhardt I."/>
            <person name="Tsavkelova E.A."/>
            <person name="Dickschat J.S."/>
            <person name="Galuszka P."/>
            <person name="Gueldener U."/>
            <person name="Tudzynski B."/>
        </authorList>
    </citation>
    <scope>NUCLEOTIDE SEQUENCE [LARGE SCALE GENOMIC DNA]</scope>
    <source>
        <strain evidence="2">ET1</strain>
    </source>
</reference>
<sequence>MYLHCSSTTSDGLNALLIDRSLTLLTETELKHLHNVNARLWDLSFQPTPGVTQPFVTIPFHSPGSPSQPTTSPPSWTQQATGITELLNECNKLYGYGFASVSEGETPVSSPLRPLEQVISKGRDKSRLVEDYYAPSVALILAIAPIT</sequence>
<gene>
    <name evidence="1" type="ORF">FPRO_03689</name>
</gene>
<dbReference type="VEuPathDB" id="FungiDB:FPRO_03689"/>
<protein>
    <submittedName>
        <fullName evidence="1">Uncharacterized protein</fullName>
    </submittedName>
</protein>
<dbReference type="RefSeq" id="XP_031076644.1">
    <property type="nucleotide sequence ID" value="XM_031226071.1"/>
</dbReference>
<dbReference type="AlphaFoldDB" id="A0A1L7V585"/>
<evidence type="ECO:0000313" key="1">
    <source>
        <dbReference type="EMBL" id="CZR36051.1"/>
    </source>
</evidence>
<dbReference type="GeneID" id="42048574"/>
<dbReference type="EMBL" id="FJOF01000002">
    <property type="protein sequence ID" value="CZR36051.1"/>
    <property type="molecule type" value="Genomic_DNA"/>
</dbReference>
<organism evidence="1 2">
    <name type="scientific">Fusarium proliferatum (strain ET1)</name>
    <name type="common">Orchid endophyte fungus</name>
    <dbReference type="NCBI Taxonomy" id="1227346"/>
    <lineage>
        <taxon>Eukaryota</taxon>
        <taxon>Fungi</taxon>
        <taxon>Dikarya</taxon>
        <taxon>Ascomycota</taxon>
        <taxon>Pezizomycotina</taxon>
        <taxon>Sordariomycetes</taxon>
        <taxon>Hypocreomycetidae</taxon>
        <taxon>Hypocreales</taxon>
        <taxon>Nectriaceae</taxon>
        <taxon>Fusarium</taxon>
        <taxon>Fusarium fujikuroi species complex</taxon>
    </lineage>
</organism>
<proteinExistence type="predicted"/>
<evidence type="ECO:0000313" key="2">
    <source>
        <dbReference type="Proteomes" id="UP000183971"/>
    </source>
</evidence>
<name>A0A1L7V585_FUSPR</name>
<dbReference type="Proteomes" id="UP000183971">
    <property type="component" value="Unassembled WGS sequence"/>
</dbReference>